<dbReference type="Proteomes" id="UP000199069">
    <property type="component" value="Unassembled WGS sequence"/>
</dbReference>
<evidence type="ECO:0000313" key="12">
    <source>
        <dbReference type="Proteomes" id="UP000239560"/>
    </source>
</evidence>
<reference evidence="9 11" key="1">
    <citation type="submission" date="2015-07" db="EMBL/GenBank/DDBJ databases">
        <authorList>
            <person name="Cajimat M.N.B."/>
            <person name="Milazzo M.L."/>
            <person name="Fulhorst C.F."/>
        </authorList>
    </citation>
    <scope>NUCLEOTIDE SEQUENCE [LARGE SCALE GENOMIC DNA]</scope>
    <source>
        <strain evidence="9">Single colony</strain>
    </source>
</reference>
<comment type="similarity">
    <text evidence="2">Belongs to the peptidase S54 family.</text>
</comment>
<sequence>MFSSARLLLRQRPRFVSPALRSSSSYTPPPLSTGVARQAAFAVGVAGLSLGAAAYYTNKDTLDRQAEAGYFSWRRLASSSTGGLQPSLAKQRWDEVYSDVSKWIQAVGQDNRLAVILAQNWLEMSEAKRTAAGLIGVFGGVWLAWRLPRRLGLGKWLAHDAMSGKSVTMLTSTFSHRTIPHLAFNSIALFSFTTAAFGTFNFSELMSTESLPRSTSRYEFLAFFVTTGLVASLASHAWFARRVAGRLLAQGVPSAQVRQTVLPSLGASGAVYAIVSLSALSFPSTSVSLIFLPFFPIPIGLATSALLIVDLVGLIRGWAYLDHAAHLAGALAGGAYWLFGHEAFEALRRLMWDTQKREKERELAEQKKAGQGRWISL</sequence>
<evidence type="ECO:0000256" key="2">
    <source>
        <dbReference type="ARBA" id="ARBA00009045"/>
    </source>
</evidence>
<keyword evidence="6 7" id="KW-0472">Membrane</keyword>
<evidence type="ECO:0000256" key="1">
    <source>
        <dbReference type="ARBA" id="ARBA00004141"/>
    </source>
</evidence>
<feature type="transmembrane region" description="Helical" evidence="7">
    <location>
        <begin position="320"/>
        <end position="339"/>
    </location>
</feature>
<evidence type="ECO:0000256" key="4">
    <source>
        <dbReference type="ARBA" id="ARBA00022801"/>
    </source>
</evidence>
<dbReference type="InterPro" id="IPR022764">
    <property type="entry name" value="Peptidase_S54_rhomboid_dom"/>
</dbReference>
<reference evidence="10 12" key="2">
    <citation type="journal article" date="2018" name="Elife">
        <title>Functional genomics of lipid metabolism in the oleaginous yeast Rhodosporidium toruloides.</title>
        <authorList>
            <person name="Coradetti S.T."/>
            <person name="Pinel D."/>
            <person name="Geiselman G."/>
            <person name="Ito M."/>
            <person name="Mondo S."/>
            <person name="Reilly M.C."/>
            <person name="Cheng Y.F."/>
            <person name="Bauer S."/>
            <person name="Grigoriev I."/>
            <person name="Gladden J.M."/>
            <person name="Simmons B.A."/>
            <person name="Brem R."/>
            <person name="Arkin A.P."/>
            <person name="Skerker J.M."/>
        </authorList>
    </citation>
    <scope>NUCLEOTIDE SEQUENCE [LARGE SCALE GENOMIC DNA]</scope>
    <source>
        <strain evidence="10 12">NBRC 0880</strain>
    </source>
</reference>
<feature type="transmembrane region" description="Helical" evidence="7">
    <location>
        <begin position="288"/>
        <end position="308"/>
    </location>
</feature>
<evidence type="ECO:0000256" key="7">
    <source>
        <dbReference type="SAM" id="Phobius"/>
    </source>
</evidence>
<dbReference type="Gene3D" id="1.20.1540.10">
    <property type="entry name" value="Rhomboid-like"/>
    <property type="match status" value="1"/>
</dbReference>
<accession>A0A0K3C998</accession>
<evidence type="ECO:0000256" key="5">
    <source>
        <dbReference type="ARBA" id="ARBA00022989"/>
    </source>
</evidence>
<protein>
    <recommendedName>
        <fullName evidence="8">Peptidase S54 rhomboid domain-containing protein</fullName>
    </recommendedName>
</protein>
<dbReference type="PANTHER" id="PTHR43731">
    <property type="entry name" value="RHOMBOID PROTEASE"/>
    <property type="match status" value="1"/>
</dbReference>
<dbReference type="SUPFAM" id="SSF144091">
    <property type="entry name" value="Rhomboid-like"/>
    <property type="match status" value="1"/>
</dbReference>
<dbReference type="InterPro" id="IPR050925">
    <property type="entry name" value="Rhomboid_protease_S54"/>
</dbReference>
<dbReference type="EMBL" id="LCTV02000002">
    <property type="protein sequence ID" value="PRQ76768.1"/>
    <property type="molecule type" value="Genomic_DNA"/>
</dbReference>
<organism evidence="9 11">
    <name type="scientific">Rhodotorula toruloides</name>
    <name type="common">Yeast</name>
    <name type="synonym">Rhodosporidium toruloides</name>
    <dbReference type="NCBI Taxonomy" id="5286"/>
    <lineage>
        <taxon>Eukaryota</taxon>
        <taxon>Fungi</taxon>
        <taxon>Dikarya</taxon>
        <taxon>Basidiomycota</taxon>
        <taxon>Pucciniomycotina</taxon>
        <taxon>Microbotryomycetes</taxon>
        <taxon>Sporidiobolales</taxon>
        <taxon>Sporidiobolaceae</taxon>
        <taxon>Rhodotorula</taxon>
    </lineage>
</organism>
<evidence type="ECO:0000313" key="10">
    <source>
        <dbReference type="EMBL" id="PRQ76768.1"/>
    </source>
</evidence>
<evidence type="ECO:0000259" key="8">
    <source>
        <dbReference type="Pfam" id="PF01694"/>
    </source>
</evidence>
<dbReference type="AlphaFoldDB" id="A0A0K3C998"/>
<evidence type="ECO:0000256" key="6">
    <source>
        <dbReference type="ARBA" id="ARBA00023136"/>
    </source>
</evidence>
<feature type="transmembrane region" description="Helical" evidence="7">
    <location>
        <begin position="182"/>
        <end position="200"/>
    </location>
</feature>
<dbReference type="EMBL" id="CWKI01000002">
    <property type="protein sequence ID" value="CTR05217.1"/>
    <property type="molecule type" value="Genomic_DNA"/>
</dbReference>
<keyword evidence="4" id="KW-0378">Hydrolase</keyword>
<dbReference type="GO" id="GO:0016020">
    <property type="term" value="C:membrane"/>
    <property type="evidence" value="ECO:0007669"/>
    <property type="project" value="UniProtKB-SubCell"/>
</dbReference>
<evidence type="ECO:0000313" key="11">
    <source>
        <dbReference type="Proteomes" id="UP000199069"/>
    </source>
</evidence>
<name>A0A0K3C998_RHOTO</name>
<comment type="subcellular location">
    <subcellularLocation>
        <location evidence="1">Membrane</location>
        <topology evidence="1">Multi-pass membrane protein</topology>
    </subcellularLocation>
</comment>
<dbReference type="GO" id="GO:0006465">
    <property type="term" value="P:signal peptide processing"/>
    <property type="evidence" value="ECO:0007669"/>
    <property type="project" value="TreeGrafter"/>
</dbReference>
<dbReference type="InterPro" id="IPR035952">
    <property type="entry name" value="Rhomboid-like_sf"/>
</dbReference>
<evidence type="ECO:0000313" key="9">
    <source>
        <dbReference type="EMBL" id="CTR05217.1"/>
    </source>
</evidence>
<keyword evidence="3 7" id="KW-0812">Transmembrane</keyword>
<dbReference type="PANTHER" id="PTHR43731:SF14">
    <property type="entry name" value="PRESENILIN-ASSOCIATED RHOMBOID-LIKE PROTEIN, MITOCHONDRIAL"/>
    <property type="match status" value="1"/>
</dbReference>
<dbReference type="GO" id="GO:0004252">
    <property type="term" value="F:serine-type endopeptidase activity"/>
    <property type="evidence" value="ECO:0007669"/>
    <property type="project" value="InterPro"/>
</dbReference>
<dbReference type="OMA" id="DTHITLI"/>
<dbReference type="OrthoDB" id="10260614at2759"/>
<evidence type="ECO:0000256" key="3">
    <source>
        <dbReference type="ARBA" id="ARBA00022692"/>
    </source>
</evidence>
<feature type="transmembrane region" description="Helical" evidence="7">
    <location>
        <begin position="261"/>
        <end position="282"/>
    </location>
</feature>
<feature type="transmembrane region" description="Helical" evidence="7">
    <location>
        <begin position="220"/>
        <end position="240"/>
    </location>
</feature>
<feature type="domain" description="Peptidase S54 rhomboid" evidence="8">
    <location>
        <begin position="167"/>
        <end position="338"/>
    </location>
</feature>
<feature type="transmembrane region" description="Helical" evidence="7">
    <location>
        <begin position="130"/>
        <end position="147"/>
    </location>
</feature>
<keyword evidence="5 7" id="KW-1133">Transmembrane helix</keyword>
<gene>
    <name evidence="9" type="primary">FGENESH: predicted gene_2.247</name>
    <name evidence="10" type="ORF">AAT19DRAFT_12186</name>
    <name evidence="9" type="ORF">BN2166_0010780</name>
</gene>
<proteinExistence type="inferred from homology"/>
<dbReference type="STRING" id="5286.A0A0K3C998"/>
<keyword evidence="11" id="KW-1185">Reference proteome</keyword>
<dbReference type="Proteomes" id="UP000239560">
    <property type="component" value="Unassembled WGS sequence"/>
</dbReference>
<feature type="transmembrane region" description="Helical" evidence="7">
    <location>
        <begin position="39"/>
        <end position="57"/>
    </location>
</feature>
<dbReference type="Pfam" id="PF01694">
    <property type="entry name" value="Rhomboid"/>
    <property type="match status" value="1"/>
</dbReference>